<dbReference type="AlphaFoldDB" id="A0A9X1R3Y5"/>
<accession>A0A9X1R3Y5</accession>
<organism evidence="1 2">
    <name type="scientific">Aequorivita xiaoshiensis</name>
    <dbReference type="NCBI Taxonomy" id="2874476"/>
    <lineage>
        <taxon>Bacteria</taxon>
        <taxon>Pseudomonadati</taxon>
        <taxon>Bacteroidota</taxon>
        <taxon>Flavobacteriia</taxon>
        <taxon>Flavobacteriales</taxon>
        <taxon>Flavobacteriaceae</taxon>
        <taxon>Aequorivita</taxon>
    </lineage>
</organism>
<sequence>MNITLKKLKDIRSENCITVIATTHRTKPDYLNDGLRLKNLIKEAEDRLMADTTKRNATGLIDKLNNLASSIDHSQNLESLLLFVNDDIAEFTRLPIKVEDRVVIDDTFATRDLIRAMHLETHYFILVLSQEKTRLLEVMNDKVIQEVGNPFPYENTQFFSKNRAAAAIASKQTSLIAEYFNQADKLVNEVRKDNPLPVLICGLEENHNEYLKIADNKNSIFEVYLNKNMINEPAHTIVEESWEVVKEYIVQKNNARKEDLKKAVGQNKFLSDTNEIWRAISEGKIQTLFIEQGLFQPAVMKDDEIVYVSDEKRNDKGVIDDIYDEMIEANMDFGGDVVFLPKGELSKFNGFGAITRY</sequence>
<keyword evidence="2" id="KW-1185">Reference proteome</keyword>
<dbReference type="EMBL" id="JAIRBB010000012">
    <property type="protein sequence ID" value="MCG2431801.1"/>
    <property type="molecule type" value="Genomic_DNA"/>
</dbReference>
<evidence type="ECO:0008006" key="3">
    <source>
        <dbReference type="Google" id="ProtNLM"/>
    </source>
</evidence>
<protein>
    <recommendedName>
        <fullName evidence="3">ERF1 domain-containing protein 3</fullName>
    </recommendedName>
</protein>
<dbReference type="RefSeq" id="WP_237608882.1">
    <property type="nucleotide sequence ID" value="NZ_JAIRBB010000012.1"/>
</dbReference>
<name>A0A9X1R3Y5_9FLAO</name>
<dbReference type="Pfam" id="PF18845">
    <property type="entry name" value="baeRF_family3"/>
    <property type="match status" value="1"/>
</dbReference>
<gene>
    <name evidence="1" type="ORF">K8344_11770</name>
</gene>
<evidence type="ECO:0000313" key="2">
    <source>
        <dbReference type="Proteomes" id="UP001139462"/>
    </source>
</evidence>
<proteinExistence type="predicted"/>
<comment type="caution">
    <text evidence="1">The sequence shown here is derived from an EMBL/GenBank/DDBJ whole genome shotgun (WGS) entry which is preliminary data.</text>
</comment>
<dbReference type="Proteomes" id="UP001139462">
    <property type="component" value="Unassembled WGS sequence"/>
</dbReference>
<reference evidence="1" key="1">
    <citation type="submission" date="2021-09" db="EMBL/GenBank/DDBJ databases">
        <title>Genome of Aequorivita sp. strain F64183.</title>
        <authorList>
            <person name="Wang Y."/>
        </authorList>
    </citation>
    <scope>NUCLEOTIDE SEQUENCE</scope>
    <source>
        <strain evidence="1">F64183</strain>
    </source>
</reference>
<dbReference type="InterPro" id="IPR041289">
    <property type="entry name" value="Bact_RF_family3"/>
</dbReference>
<evidence type="ECO:0000313" key="1">
    <source>
        <dbReference type="EMBL" id="MCG2431801.1"/>
    </source>
</evidence>